<accession>A0AAW8EX66</accession>
<dbReference type="SUPFAM" id="SSF48371">
    <property type="entry name" value="ARM repeat"/>
    <property type="match status" value="1"/>
</dbReference>
<reference evidence="1 2" key="1">
    <citation type="submission" date="2023-07" db="EMBL/GenBank/DDBJ databases">
        <title>Comparative genomics of wheat-associated soil bacteria to identify genetic determinants of phenazine resistance.</title>
        <authorList>
            <person name="Mouncey N."/>
        </authorList>
    </citation>
    <scope>NUCLEOTIDE SEQUENCE [LARGE SCALE GENOMIC DNA]</scope>
    <source>
        <strain evidence="1 2">W4I9-1</strain>
    </source>
</reference>
<sequence>MTAAELVDSIRLALRDAADPALAPGQQAYMKSAMPYLGVTLPLTRRLTKQAAREVDDPAQLRHAATLLWREATHREERYAATTLIGLRALRARIEMLDLHEEMIRTGAWWDHVDEVAGRIAEVLDAYPLEVTQLMLRWTADDDMWIRRVSIISQLRRKHATDRQLLTIAIESNIHDTDFFIRKAIGWALREYAKSDPEWVRAFVRAHEAELSGLSKREALKHLA</sequence>
<dbReference type="RefSeq" id="WP_307295239.1">
    <property type="nucleotide sequence ID" value="NZ_JAUSXV010000001.1"/>
</dbReference>
<organism evidence="1 2">
    <name type="scientific">Microbacterium natoriense</name>
    <dbReference type="NCBI Taxonomy" id="284570"/>
    <lineage>
        <taxon>Bacteria</taxon>
        <taxon>Bacillati</taxon>
        <taxon>Actinomycetota</taxon>
        <taxon>Actinomycetes</taxon>
        <taxon>Micrococcales</taxon>
        <taxon>Microbacteriaceae</taxon>
        <taxon>Microbacterium</taxon>
    </lineage>
</organism>
<dbReference type="Gene3D" id="1.25.40.290">
    <property type="entry name" value="ARM repeat domains"/>
    <property type="match status" value="1"/>
</dbReference>
<dbReference type="Proteomes" id="UP001244427">
    <property type="component" value="Unassembled WGS sequence"/>
</dbReference>
<dbReference type="CDD" id="cd07064">
    <property type="entry name" value="AlkD_like_1"/>
    <property type="match status" value="1"/>
</dbReference>
<gene>
    <name evidence="1" type="ORF">QFZ53_001585</name>
</gene>
<protein>
    <submittedName>
        <fullName evidence="1">3-methyladenine DNA glycosylase AlkD</fullName>
    </submittedName>
</protein>
<dbReference type="InterPro" id="IPR014825">
    <property type="entry name" value="DNA_alkylation"/>
</dbReference>
<dbReference type="PANTHER" id="PTHR34070:SF1">
    <property type="entry name" value="DNA ALKYLATION REPAIR PROTEIN"/>
    <property type="match status" value="1"/>
</dbReference>
<dbReference type="Pfam" id="PF08713">
    <property type="entry name" value="DNA_alkylation"/>
    <property type="match status" value="1"/>
</dbReference>
<dbReference type="EMBL" id="JAUSXV010000001">
    <property type="protein sequence ID" value="MDQ0647389.1"/>
    <property type="molecule type" value="Genomic_DNA"/>
</dbReference>
<keyword evidence="2" id="KW-1185">Reference proteome</keyword>
<dbReference type="PANTHER" id="PTHR34070">
    <property type="entry name" value="ARMADILLO-TYPE FOLD"/>
    <property type="match status" value="1"/>
</dbReference>
<dbReference type="InterPro" id="IPR016024">
    <property type="entry name" value="ARM-type_fold"/>
</dbReference>
<evidence type="ECO:0000313" key="2">
    <source>
        <dbReference type="Proteomes" id="UP001244427"/>
    </source>
</evidence>
<name>A0AAW8EX66_9MICO</name>
<comment type="caution">
    <text evidence="1">The sequence shown here is derived from an EMBL/GenBank/DDBJ whole genome shotgun (WGS) entry which is preliminary data.</text>
</comment>
<evidence type="ECO:0000313" key="1">
    <source>
        <dbReference type="EMBL" id="MDQ0647389.1"/>
    </source>
</evidence>
<proteinExistence type="predicted"/>
<dbReference type="Gene3D" id="1.20.1660.10">
    <property type="entry name" value="Hypothetical protein (EF3068)"/>
    <property type="match status" value="1"/>
</dbReference>
<dbReference type="AlphaFoldDB" id="A0AAW8EX66"/>